<proteinExistence type="predicted"/>
<dbReference type="EMBL" id="AZHW01000355">
    <property type="protein sequence ID" value="ETX00292.1"/>
    <property type="molecule type" value="Genomic_DNA"/>
</dbReference>
<organism evidence="2 3">
    <name type="scientific">Entotheonella factor</name>
    <dbReference type="NCBI Taxonomy" id="1429438"/>
    <lineage>
        <taxon>Bacteria</taxon>
        <taxon>Pseudomonadati</taxon>
        <taxon>Nitrospinota/Tectimicrobiota group</taxon>
        <taxon>Candidatus Tectimicrobiota</taxon>
        <taxon>Candidatus Entotheonellia</taxon>
        <taxon>Candidatus Entotheonellales</taxon>
        <taxon>Candidatus Entotheonellaceae</taxon>
        <taxon>Candidatus Entotheonella</taxon>
    </lineage>
</organism>
<evidence type="ECO:0000313" key="2">
    <source>
        <dbReference type="EMBL" id="ETX00292.1"/>
    </source>
</evidence>
<dbReference type="Proteomes" id="UP000019141">
    <property type="component" value="Unassembled WGS sequence"/>
</dbReference>
<dbReference type="AlphaFoldDB" id="W4LSB8"/>
<dbReference type="HOGENOM" id="CLU_192891_0_0_7"/>
<dbReference type="Pfam" id="PF24696">
    <property type="entry name" value="UGSC"/>
    <property type="match status" value="1"/>
</dbReference>
<name>W4LSB8_ENTF1</name>
<comment type="caution">
    <text evidence="2">The sequence shown here is derived from an EMBL/GenBank/DDBJ whole genome shotgun (WGS) entry which is preliminary data.</text>
</comment>
<protein>
    <recommendedName>
        <fullName evidence="1">UGSC-like domain-containing protein</fullName>
    </recommendedName>
</protein>
<sequence>MHDGVSLEKLGTPAATICTEGFRVAGESQARALGMPEHGIIVIGHPLTTMPRQEVERQAQRAWQQAVRLLVKG</sequence>
<dbReference type="InterPro" id="IPR057767">
    <property type="entry name" value="UGSC-like_dom"/>
</dbReference>
<gene>
    <name evidence="2" type="ORF">ETSY1_11725</name>
</gene>
<evidence type="ECO:0000259" key="1">
    <source>
        <dbReference type="Pfam" id="PF24696"/>
    </source>
</evidence>
<accession>W4LSB8</accession>
<keyword evidence="3" id="KW-1185">Reference proteome</keyword>
<feature type="domain" description="UGSC-like" evidence="1">
    <location>
        <begin position="1"/>
        <end position="71"/>
    </location>
</feature>
<evidence type="ECO:0000313" key="3">
    <source>
        <dbReference type="Proteomes" id="UP000019141"/>
    </source>
</evidence>
<reference evidence="2 3" key="1">
    <citation type="journal article" date="2014" name="Nature">
        <title>An environmental bacterial taxon with a large and distinct metabolic repertoire.</title>
        <authorList>
            <person name="Wilson M.C."/>
            <person name="Mori T."/>
            <person name="Ruckert C."/>
            <person name="Uria A.R."/>
            <person name="Helf M.J."/>
            <person name="Takada K."/>
            <person name="Gernert C."/>
            <person name="Steffens U.A."/>
            <person name="Heycke N."/>
            <person name="Schmitt S."/>
            <person name="Rinke C."/>
            <person name="Helfrich E.J."/>
            <person name="Brachmann A.O."/>
            <person name="Gurgui C."/>
            <person name="Wakimoto T."/>
            <person name="Kracht M."/>
            <person name="Crusemann M."/>
            <person name="Hentschel U."/>
            <person name="Abe I."/>
            <person name="Matsunaga S."/>
            <person name="Kalinowski J."/>
            <person name="Takeyama H."/>
            <person name="Piel J."/>
        </authorList>
    </citation>
    <scope>NUCLEOTIDE SEQUENCE [LARGE SCALE GENOMIC DNA]</scope>
    <source>
        <strain evidence="3">TSY1</strain>
    </source>
</reference>